<evidence type="ECO:0000256" key="1">
    <source>
        <dbReference type="SAM" id="MobiDB-lite"/>
    </source>
</evidence>
<feature type="compositionally biased region" description="Polar residues" evidence="1">
    <location>
        <begin position="230"/>
        <end position="262"/>
    </location>
</feature>
<dbReference type="AlphaFoldDB" id="A0AAW1R1U7"/>
<accession>A0AAW1R1U7</accession>
<evidence type="ECO:0000256" key="2">
    <source>
        <dbReference type="SAM" id="Phobius"/>
    </source>
</evidence>
<comment type="caution">
    <text evidence="3">The sequence shown here is derived from an EMBL/GenBank/DDBJ whole genome shotgun (WGS) entry which is preliminary data.</text>
</comment>
<feature type="region of interest" description="Disordered" evidence="1">
    <location>
        <begin position="224"/>
        <end position="295"/>
    </location>
</feature>
<evidence type="ECO:0000313" key="3">
    <source>
        <dbReference type="EMBL" id="KAK9827880.1"/>
    </source>
</evidence>
<sequence>MRALAGIFSKDPRIVADTTEAVQRFRSLGLIKSRSSNLRRVQMGERQGPVLALEALETIDKIKSSEIANSGPCSMYSFWDPSAWPDLLCAYQGKARVLAIVHVWVAAALTLLSWKVTGISWYWSCAAHVWTHFPSPEDKTFATFLLFAMFSCQTALPLVYLWAVRYHNLCAGSSKEAPTLQADIKAMLQAVASLRTNSEVPNNILTDDPPSACPRLALPCPHPCGDQSDPADTSSGQASLTSEPAAQQHSSTDPEDSASTARTAAGGLTDPVDPFEAAGQGASQPDQALIIRPEQRIPTLETVETAAEEHEAGIMHMQAKYCQLDANKVSARPCSAYQKECKNPPAAGSSGDDAQSENFRARVAAALKASSHIIANLTARLESMVYYRCGVVIQGHAECSAALAILNGQECLPETLPEALAAIKIIGAAWPARNPRTPISQFWRPSAWADYIHAYSPFDRALLEPADFYIPGHVLVDPYRFFFSMVAGMSFVLDPACTLWFRVAILGGMASMLHNSISSRIHAALKRNLTVKQHEISTNMPNLIHHLRQLVTAYGIIQEHILRTSTEPDARATSSIALMHATGIYHSVRWNLLKRLTAAARTCFESALSECSSNAGAAAGHKHTCSYDSQSGLDGSH</sequence>
<dbReference type="EMBL" id="JALJOS010000017">
    <property type="protein sequence ID" value="KAK9827880.1"/>
    <property type="molecule type" value="Genomic_DNA"/>
</dbReference>
<keyword evidence="4" id="KW-1185">Reference proteome</keyword>
<feature type="compositionally biased region" description="Polar residues" evidence="1">
    <location>
        <begin position="626"/>
        <end position="637"/>
    </location>
</feature>
<feature type="transmembrane region" description="Helical" evidence="2">
    <location>
        <begin position="97"/>
        <end position="123"/>
    </location>
</feature>
<gene>
    <name evidence="3" type="ORF">WJX74_007527</name>
</gene>
<name>A0AAW1R1U7_9CHLO</name>
<reference evidence="3 4" key="1">
    <citation type="journal article" date="2024" name="Nat. Commun.">
        <title>Phylogenomics reveals the evolutionary origins of lichenization in chlorophyte algae.</title>
        <authorList>
            <person name="Puginier C."/>
            <person name="Libourel C."/>
            <person name="Otte J."/>
            <person name="Skaloud P."/>
            <person name="Haon M."/>
            <person name="Grisel S."/>
            <person name="Petersen M."/>
            <person name="Berrin J.G."/>
            <person name="Delaux P.M."/>
            <person name="Dal Grande F."/>
            <person name="Keller J."/>
        </authorList>
    </citation>
    <scope>NUCLEOTIDE SEQUENCE [LARGE SCALE GENOMIC DNA]</scope>
    <source>
        <strain evidence="3 4">SAG 2145</strain>
    </source>
</reference>
<organism evidence="3 4">
    <name type="scientific">Apatococcus lobatus</name>
    <dbReference type="NCBI Taxonomy" id="904363"/>
    <lineage>
        <taxon>Eukaryota</taxon>
        <taxon>Viridiplantae</taxon>
        <taxon>Chlorophyta</taxon>
        <taxon>core chlorophytes</taxon>
        <taxon>Trebouxiophyceae</taxon>
        <taxon>Chlorellales</taxon>
        <taxon>Chlorellaceae</taxon>
        <taxon>Apatococcus</taxon>
    </lineage>
</organism>
<feature type="transmembrane region" description="Helical" evidence="2">
    <location>
        <begin position="143"/>
        <end position="163"/>
    </location>
</feature>
<feature type="region of interest" description="Disordered" evidence="1">
    <location>
        <begin position="617"/>
        <end position="637"/>
    </location>
</feature>
<dbReference type="Proteomes" id="UP001438707">
    <property type="component" value="Unassembled WGS sequence"/>
</dbReference>
<keyword evidence="2" id="KW-0812">Transmembrane</keyword>
<keyword evidence="2" id="KW-1133">Transmembrane helix</keyword>
<evidence type="ECO:0008006" key="5">
    <source>
        <dbReference type="Google" id="ProtNLM"/>
    </source>
</evidence>
<protein>
    <recommendedName>
        <fullName evidence="5">Odorant receptor</fullName>
    </recommendedName>
</protein>
<keyword evidence="2" id="KW-0472">Membrane</keyword>
<evidence type="ECO:0000313" key="4">
    <source>
        <dbReference type="Proteomes" id="UP001438707"/>
    </source>
</evidence>
<proteinExistence type="predicted"/>